<comment type="caution">
    <text evidence="2">The sequence shown here is derived from an EMBL/GenBank/DDBJ whole genome shotgun (WGS) entry which is preliminary data.</text>
</comment>
<sequence length="108" mass="11421">MTVAALNLTGAGSVGGRSSRIRASFPSRPDAGLRAWRRGLRADRAGVFPLARTALLLGGGDRRIKSCGRGRLPFAGTQTEKVGKPRSAVACGRTRVDWHPSAPPMLLD</sequence>
<proteinExistence type="predicted"/>
<evidence type="ECO:0000256" key="1">
    <source>
        <dbReference type="SAM" id="MobiDB-lite"/>
    </source>
</evidence>
<dbReference type="EMBL" id="JAFDVH010000012">
    <property type="protein sequence ID" value="KAG7467359.1"/>
    <property type="molecule type" value="Genomic_DNA"/>
</dbReference>
<protein>
    <submittedName>
        <fullName evidence="2">Uncharacterized protein</fullName>
    </submittedName>
</protein>
<feature type="region of interest" description="Disordered" evidence="1">
    <location>
        <begin position="1"/>
        <end position="24"/>
    </location>
</feature>
<dbReference type="AlphaFoldDB" id="A0A9D3PSF8"/>
<evidence type="ECO:0000313" key="3">
    <source>
        <dbReference type="Proteomes" id="UP001046870"/>
    </source>
</evidence>
<evidence type="ECO:0000313" key="2">
    <source>
        <dbReference type="EMBL" id="KAG7467359.1"/>
    </source>
</evidence>
<accession>A0A9D3PSF8</accession>
<organism evidence="2 3">
    <name type="scientific">Megalops atlanticus</name>
    <name type="common">Tarpon</name>
    <name type="synonym">Clupea gigantea</name>
    <dbReference type="NCBI Taxonomy" id="7932"/>
    <lineage>
        <taxon>Eukaryota</taxon>
        <taxon>Metazoa</taxon>
        <taxon>Chordata</taxon>
        <taxon>Craniata</taxon>
        <taxon>Vertebrata</taxon>
        <taxon>Euteleostomi</taxon>
        <taxon>Actinopterygii</taxon>
        <taxon>Neopterygii</taxon>
        <taxon>Teleostei</taxon>
        <taxon>Elopiformes</taxon>
        <taxon>Megalopidae</taxon>
        <taxon>Megalops</taxon>
    </lineage>
</organism>
<name>A0A9D3PSF8_MEGAT</name>
<gene>
    <name evidence="2" type="ORF">MATL_G00152550</name>
</gene>
<keyword evidence="3" id="KW-1185">Reference proteome</keyword>
<dbReference type="Proteomes" id="UP001046870">
    <property type="component" value="Chromosome 12"/>
</dbReference>
<reference evidence="2" key="1">
    <citation type="submission" date="2021-01" db="EMBL/GenBank/DDBJ databases">
        <authorList>
            <person name="Zahm M."/>
            <person name="Roques C."/>
            <person name="Cabau C."/>
            <person name="Klopp C."/>
            <person name="Donnadieu C."/>
            <person name="Jouanno E."/>
            <person name="Lampietro C."/>
            <person name="Louis A."/>
            <person name="Herpin A."/>
            <person name="Echchiki A."/>
            <person name="Berthelot C."/>
            <person name="Parey E."/>
            <person name="Roest-Crollius H."/>
            <person name="Braasch I."/>
            <person name="Postlethwait J."/>
            <person name="Bobe J."/>
            <person name="Montfort J."/>
            <person name="Bouchez O."/>
            <person name="Begum T."/>
            <person name="Mejri S."/>
            <person name="Adams A."/>
            <person name="Chen W.-J."/>
            <person name="Guiguen Y."/>
        </authorList>
    </citation>
    <scope>NUCLEOTIDE SEQUENCE</scope>
    <source>
        <strain evidence="2">YG-15Mar2019-1</strain>
        <tissue evidence="2">Brain</tissue>
    </source>
</reference>